<keyword evidence="5" id="KW-1185">Reference proteome</keyword>
<dbReference type="Proteomes" id="UP000693970">
    <property type="component" value="Unassembled WGS sequence"/>
</dbReference>
<dbReference type="AlphaFoldDB" id="A0A9K3K875"/>
<reference evidence="3" key="1">
    <citation type="journal article" date="2021" name="Sci. Rep.">
        <title>Diploid genomic architecture of Nitzschia inconspicua, an elite biomass production diatom.</title>
        <authorList>
            <person name="Oliver A."/>
            <person name="Podell S."/>
            <person name="Pinowska A."/>
            <person name="Traller J.C."/>
            <person name="Smith S.R."/>
            <person name="McClure R."/>
            <person name="Beliaev A."/>
            <person name="Bohutskyi P."/>
            <person name="Hill E.A."/>
            <person name="Rabines A."/>
            <person name="Zheng H."/>
            <person name="Allen L.Z."/>
            <person name="Kuo A."/>
            <person name="Grigoriev I.V."/>
            <person name="Allen A.E."/>
            <person name="Hazlebeck D."/>
            <person name="Allen E.E."/>
        </authorList>
    </citation>
    <scope>NUCLEOTIDE SEQUENCE</scope>
    <source>
        <strain evidence="3">Hildebrandi</strain>
    </source>
</reference>
<evidence type="ECO:0000313" key="3">
    <source>
        <dbReference type="EMBL" id="KAG7339032.1"/>
    </source>
</evidence>
<feature type="region of interest" description="Disordered" evidence="1">
    <location>
        <begin position="752"/>
        <end position="782"/>
    </location>
</feature>
<evidence type="ECO:0000313" key="5">
    <source>
        <dbReference type="Proteomes" id="UP000693970"/>
    </source>
</evidence>
<proteinExistence type="predicted"/>
<comment type="caution">
    <text evidence="3">The sequence shown here is derived from an EMBL/GenBank/DDBJ whole genome shotgun (WGS) entry which is preliminary data.</text>
</comment>
<name>A0A9K3K875_9STRA</name>
<dbReference type="EMBL" id="JAGRRH010000042">
    <property type="protein sequence ID" value="KAG7339032.1"/>
    <property type="molecule type" value="Genomic_DNA"/>
</dbReference>
<evidence type="ECO:0000313" key="4">
    <source>
        <dbReference type="EMBL" id="KAG7343538.1"/>
    </source>
</evidence>
<dbReference type="EMBL" id="JAGRRH010000024">
    <property type="protein sequence ID" value="KAG7343538.1"/>
    <property type="molecule type" value="Genomic_DNA"/>
</dbReference>
<feature type="domain" description="DUF6824" evidence="2">
    <location>
        <begin position="611"/>
        <end position="669"/>
    </location>
</feature>
<feature type="region of interest" description="Disordered" evidence="1">
    <location>
        <begin position="482"/>
        <end position="506"/>
    </location>
</feature>
<feature type="compositionally biased region" description="Low complexity" evidence="1">
    <location>
        <begin position="760"/>
        <end position="782"/>
    </location>
</feature>
<organism evidence="3 5">
    <name type="scientific">Nitzschia inconspicua</name>
    <dbReference type="NCBI Taxonomy" id="303405"/>
    <lineage>
        <taxon>Eukaryota</taxon>
        <taxon>Sar</taxon>
        <taxon>Stramenopiles</taxon>
        <taxon>Ochrophyta</taxon>
        <taxon>Bacillariophyta</taxon>
        <taxon>Bacillariophyceae</taxon>
        <taxon>Bacillariophycidae</taxon>
        <taxon>Bacillariales</taxon>
        <taxon>Bacillariaceae</taxon>
        <taxon>Nitzschia</taxon>
    </lineage>
</organism>
<gene>
    <name evidence="4" type="ORF">IV203_021483</name>
    <name evidence="3" type="ORF">IV203_022680</name>
</gene>
<feature type="region of interest" description="Disordered" evidence="1">
    <location>
        <begin position="201"/>
        <end position="225"/>
    </location>
</feature>
<protein>
    <recommendedName>
        <fullName evidence="2">DUF6824 domain-containing protein</fullName>
    </recommendedName>
</protein>
<accession>A0A9K3K875</accession>
<dbReference type="InterPro" id="IPR049227">
    <property type="entry name" value="DUF6824"/>
</dbReference>
<feature type="region of interest" description="Disordered" evidence="1">
    <location>
        <begin position="124"/>
        <end position="147"/>
    </location>
</feature>
<evidence type="ECO:0000256" key="1">
    <source>
        <dbReference type="SAM" id="MobiDB-lite"/>
    </source>
</evidence>
<sequence>MNIQRDKQEDHTSDRIWIANARSSGNRDASTTTGTTQRVADLSQNVDTAANLDGNHHSNNPLHSKDVTLTVKKLTTTTTTKTMSTSTTMAPLTVSEMEKLTSKARMMLSFQERSRAMEDLHGISSKHHKTCSDESMAASSTTADKLKEKQLEQQHRQVLLSAMELQISKQKRMLQQSEQTPVGKTSNHSHMYIDYHKNLFPHESFHDDHDENDQDEQSHPDDNPQEQELRWAFLQSCCPHDTRLTADLFKSDRKYMNQVVERATEKYLQYQLHVESILGGTYEMHSYPQQHPLPLRYNHLSGSSQEIIQVGCFQALPQTDQACRRIVAIFPNQLPAVPPYVSSDDYKHALLAAALYSLSHVRFSDNNRDCVMIYYDLHDHASSKHPTTATNSTATAALQSILEICFQCLPMRWAALHIVQKRQSKKDDNDNCFVQMNQQTLPMFWKNLIPSLQVRAAFHFVDTAQEWKAELQGYGIRLSLSSDNKKESESDQPSSPLDSIEFPVDSNGTMHLERHSEWLQNVMQDDSASPREEEDEPMNFDDLEEWAAQTILEERKKQPLVSAGITMDPSIPSSANDSGLASLVSYPSLAPADCKMKPQAPAGTAIPGEKDVLFGRGMAIQRHAGNIAFRNRLTPNVDAYYEADNVEKVILVDYLLHKFQAEGIRFLKHEMIGAGAEPVTVASSSDGATLANAGVTITPAPSSSSATSSLDSSCILPSGNPQQDLIYHGKWSIVHSKQAIYSKFCQTFRSIRAAQRRQQHQQQHPKQQQPKQQQQQQQRQQF</sequence>
<reference evidence="3" key="2">
    <citation type="submission" date="2021-04" db="EMBL/GenBank/DDBJ databases">
        <authorList>
            <person name="Podell S."/>
        </authorList>
    </citation>
    <scope>NUCLEOTIDE SEQUENCE</scope>
    <source>
        <strain evidence="3">Hildebrandi</strain>
    </source>
</reference>
<dbReference type="Pfam" id="PF20710">
    <property type="entry name" value="DUF6824"/>
    <property type="match status" value="1"/>
</dbReference>
<evidence type="ECO:0000259" key="2">
    <source>
        <dbReference type="Pfam" id="PF20710"/>
    </source>
</evidence>